<dbReference type="Proteomes" id="UP000030766">
    <property type="component" value="Unassembled WGS sequence"/>
</dbReference>
<organism evidence="1">
    <name type="scientific">Fusarium oxysporum Fo47</name>
    <dbReference type="NCBI Taxonomy" id="660027"/>
    <lineage>
        <taxon>Eukaryota</taxon>
        <taxon>Fungi</taxon>
        <taxon>Dikarya</taxon>
        <taxon>Ascomycota</taxon>
        <taxon>Pezizomycotina</taxon>
        <taxon>Sordariomycetes</taxon>
        <taxon>Hypocreomycetidae</taxon>
        <taxon>Hypocreales</taxon>
        <taxon>Nectriaceae</taxon>
        <taxon>Fusarium</taxon>
        <taxon>Fusarium oxysporum species complex</taxon>
    </lineage>
</organism>
<reference evidence="1" key="1">
    <citation type="submission" date="2011-06" db="EMBL/GenBank/DDBJ databases">
        <title>The Genome Sequence of Fusarium oxysporum Fo47.</title>
        <authorList>
            <consortium name="The Broad Institute Genome Sequencing Platform"/>
            <person name="Ma L.-J."/>
            <person name="Gale L.R."/>
            <person name="Schwartz D.C."/>
            <person name="Zhou S."/>
            <person name="Corby-Kistler H."/>
            <person name="Young S.K."/>
            <person name="Zeng Q."/>
            <person name="Gargeya S."/>
            <person name="Fitzgerald M."/>
            <person name="Haas B."/>
            <person name="Abouelleil A."/>
            <person name="Alvarado L."/>
            <person name="Arachchi H.M."/>
            <person name="Berlin A."/>
            <person name="Brown A."/>
            <person name="Chapman S.B."/>
            <person name="Chen Z."/>
            <person name="Dunbar C."/>
            <person name="Freedman E."/>
            <person name="Gearin G."/>
            <person name="Gellesch M."/>
            <person name="Goldberg J."/>
            <person name="Griggs A."/>
            <person name="Gujja S."/>
            <person name="Heiman D."/>
            <person name="Howarth C."/>
            <person name="Larson L."/>
            <person name="Lui A."/>
            <person name="MacDonald P.J.P."/>
            <person name="Mehta T."/>
            <person name="Montmayeur A."/>
            <person name="Murphy C."/>
            <person name="Neiman D."/>
            <person name="Pearson M."/>
            <person name="Priest M."/>
            <person name="Roberts A."/>
            <person name="Saif S."/>
            <person name="Shea T."/>
            <person name="Shenoy N."/>
            <person name="Sisk P."/>
            <person name="Stolte C."/>
            <person name="Sykes S."/>
            <person name="Wortman J."/>
            <person name="Nusbaum C."/>
            <person name="Birren B."/>
        </authorList>
    </citation>
    <scope>NUCLEOTIDE SEQUENCE [LARGE SCALE GENOMIC DNA]</scope>
    <source>
        <strain evidence="1">Fo47</strain>
    </source>
</reference>
<sequence>MFIKILALYSFLQDTANRHRQGHRQMHGLRLSRGFAASCTRTVIEHDVTGVSQISGLSANKDQQPLVRFKEYLELLWCGVHTSGQRCFPTWGCHSIPVFHLILGP</sequence>
<evidence type="ECO:0000313" key="1">
    <source>
        <dbReference type="EMBL" id="EWZ50963.1"/>
    </source>
</evidence>
<dbReference type="EMBL" id="JH717896">
    <property type="protein sequence ID" value="EWZ50963.1"/>
    <property type="molecule type" value="Genomic_DNA"/>
</dbReference>
<accession>W9LCV4</accession>
<reference evidence="1" key="2">
    <citation type="submission" date="2012-06" db="EMBL/GenBank/DDBJ databases">
        <title>Annotation of the Genome Sequence of Fusarium oxysporum Fo47.</title>
        <authorList>
            <consortium name="The Broad Institute Genomics Platform"/>
            <person name="Ma L.-J."/>
            <person name="Corby-Kistler H."/>
            <person name="Broz K."/>
            <person name="Gale L.R."/>
            <person name="Jonkers W."/>
            <person name="O'Donnell K."/>
            <person name="Ploetz R."/>
            <person name="Steinberg C."/>
            <person name="Schwartz D.C."/>
            <person name="VanEtten H."/>
            <person name="Zhou S."/>
            <person name="Young S.K."/>
            <person name="Zeng Q."/>
            <person name="Gargeya S."/>
            <person name="Fitzgerald M."/>
            <person name="Abouelleil A."/>
            <person name="Alvarado L."/>
            <person name="Chapman S.B."/>
            <person name="Gainer-Dewar J."/>
            <person name="Goldberg J."/>
            <person name="Griggs A."/>
            <person name="Gujja S."/>
            <person name="Hansen M."/>
            <person name="Howarth C."/>
            <person name="Imamovic A."/>
            <person name="Ireland A."/>
            <person name="Larimer J."/>
            <person name="McCowan C."/>
            <person name="Murphy C."/>
            <person name="Pearson M."/>
            <person name="Poon T.W."/>
            <person name="Priest M."/>
            <person name="Roberts A."/>
            <person name="Saif S."/>
            <person name="Shea T."/>
            <person name="Sykes S."/>
            <person name="Wortman J."/>
            <person name="Nusbaum C."/>
            <person name="Birren B."/>
        </authorList>
    </citation>
    <scope>NUCLEOTIDE SEQUENCE</scope>
    <source>
        <strain evidence="1">Fo47</strain>
    </source>
</reference>
<protein>
    <submittedName>
        <fullName evidence="1">Uncharacterized protein</fullName>
    </submittedName>
</protein>
<gene>
    <name evidence="1" type="ORF">FOZG_01253</name>
</gene>
<dbReference type="VEuPathDB" id="FungiDB:FOZG_01253"/>
<name>W9LCV4_FUSOX</name>
<dbReference type="AlphaFoldDB" id="W9LCV4"/>
<dbReference type="HOGENOM" id="CLU_2236686_0_0_1"/>
<proteinExistence type="predicted"/>